<organism evidence="4 5">
    <name type="scientific">Cellulomonas chitinilytica</name>
    <dbReference type="NCBI Taxonomy" id="398759"/>
    <lineage>
        <taxon>Bacteria</taxon>
        <taxon>Bacillati</taxon>
        <taxon>Actinomycetota</taxon>
        <taxon>Actinomycetes</taxon>
        <taxon>Micrococcales</taxon>
        <taxon>Cellulomonadaceae</taxon>
        <taxon>Cellulomonas</taxon>
    </lineage>
</organism>
<feature type="transmembrane region" description="Helical" evidence="2">
    <location>
        <begin position="283"/>
        <end position="302"/>
    </location>
</feature>
<feature type="transmembrane region" description="Helical" evidence="2">
    <location>
        <begin position="241"/>
        <end position="263"/>
    </location>
</feature>
<dbReference type="RefSeq" id="WP_203749327.1">
    <property type="nucleotide sequence ID" value="NZ_BONK01000003.1"/>
</dbReference>
<dbReference type="Proteomes" id="UP000632740">
    <property type="component" value="Unassembled WGS sequence"/>
</dbReference>
<evidence type="ECO:0000313" key="4">
    <source>
        <dbReference type="EMBL" id="GIG20225.1"/>
    </source>
</evidence>
<accession>A0A919TY52</accession>
<keyword evidence="5" id="KW-1185">Reference proteome</keyword>
<dbReference type="InterPro" id="IPR011335">
    <property type="entry name" value="Restrct_endonuc-II-like"/>
</dbReference>
<reference evidence="4" key="1">
    <citation type="submission" date="2021-01" db="EMBL/GenBank/DDBJ databases">
        <title>Whole genome shotgun sequence of Cellulomonas chitinilytica NBRC 110799.</title>
        <authorList>
            <person name="Komaki H."/>
            <person name="Tamura T."/>
        </authorList>
    </citation>
    <scope>NUCLEOTIDE SEQUENCE</scope>
    <source>
        <strain evidence="4">NBRC 110799</strain>
    </source>
</reference>
<evidence type="ECO:0000259" key="3">
    <source>
        <dbReference type="Pfam" id="PF04471"/>
    </source>
</evidence>
<dbReference type="GO" id="GO:0003677">
    <property type="term" value="F:DNA binding"/>
    <property type="evidence" value="ECO:0007669"/>
    <property type="project" value="InterPro"/>
</dbReference>
<feature type="domain" description="Restriction endonuclease type IV Mrr" evidence="3">
    <location>
        <begin position="18"/>
        <end position="110"/>
    </location>
</feature>
<evidence type="ECO:0000256" key="2">
    <source>
        <dbReference type="SAM" id="Phobius"/>
    </source>
</evidence>
<name>A0A919TY52_9CELL</name>
<dbReference type="InterPro" id="IPR007560">
    <property type="entry name" value="Restrct_endonuc_IV_Mrr"/>
</dbReference>
<comment type="caution">
    <text evidence="4">The sequence shown here is derived from an EMBL/GenBank/DDBJ whole genome shotgun (WGS) entry which is preliminary data.</text>
</comment>
<dbReference type="Pfam" id="PF04471">
    <property type="entry name" value="Mrr_cat"/>
    <property type="match status" value="1"/>
</dbReference>
<evidence type="ECO:0000313" key="5">
    <source>
        <dbReference type="Proteomes" id="UP000632740"/>
    </source>
</evidence>
<gene>
    <name evidence="4" type="ORF">Cch01nite_09490</name>
</gene>
<keyword evidence="2" id="KW-0472">Membrane</keyword>
<feature type="compositionally biased region" description="Low complexity" evidence="1">
    <location>
        <begin position="364"/>
        <end position="376"/>
    </location>
</feature>
<sequence length="376" mass="40479">MAPLSTRDFPPPFAVARPDTAEELAAVYLRWAGFLDATRTPTGADAGLDVDSRETLAQVKFKVGTTGRPDLQRLFGAAAHAPERQLCFFSLAQYSDGAKSYAMQHGIALFGYDRAGRVWPCNGHAGELHRAAVAAHAEEDRRERERETARRAQAAEAERLARADAARRQAALDARARRRAAAKRARQDSRARWRAETARAIHHWWSRRRDARAAALAARPSRPSGPRAVEQRAPVRVRGRAMLAVGLAVAVCGVLFGALGAVVEIGDLLVPGGQPVRAVLGGLVFYWLVLGVALLGGALLLARSARGRRAPRDRSPRAGTPDARAVPPPAFLPTQRRPRPTTTPSGPYGRPWTPESGARRADARGPGPASATTEVA</sequence>
<proteinExistence type="predicted"/>
<dbReference type="GO" id="GO:0004519">
    <property type="term" value="F:endonuclease activity"/>
    <property type="evidence" value="ECO:0007669"/>
    <property type="project" value="InterPro"/>
</dbReference>
<evidence type="ECO:0000256" key="1">
    <source>
        <dbReference type="SAM" id="MobiDB-lite"/>
    </source>
</evidence>
<dbReference type="EMBL" id="BONK01000003">
    <property type="protein sequence ID" value="GIG20225.1"/>
    <property type="molecule type" value="Genomic_DNA"/>
</dbReference>
<dbReference type="AlphaFoldDB" id="A0A919TY52"/>
<dbReference type="GO" id="GO:0009307">
    <property type="term" value="P:DNA restriction-modification system"/>
    <property type="evidence" value="ECO:0007669"/>
    <property type="project" value="InterPro"/>
</dbReference>
<dbReference type="SUPFAM" id="SSF52980">
    <property type="entry name" value="Restriction endonuclease-like"/>
    <property type="match status" value="1"/>
</dbReference>
<keyword evidence="2" id="KW-0812">Transmembrane</keyword>
<feature type="compositionally biased region" description="Low complexity" evidence="1">
    <location>
        <begin position="340"/>
        <end position="351"/>
    </location>
</feature>
<protein>
    <recommendedName>
        <fullName evidence="3">Restriction endonuclease type IV Mrr domain-containing protein</fullName>
    </recommendedName>
</protein>
<feature type="region of interest" description="Disordered" evidence="1">
    <location>
        <begin position="305"/>
        <end position="376"/>
    </location>
</feature>
<keyword evidence="2" id="KW-1133">Transmembrane helix</keyword>